<dbReference type="EMBL" id="CAKAEH010001453">
    <property type="protein sequence ID" value="CAG9536441.1"/>
    <property type="molecule type" value="Genomic_DNA"/>
</dbReference>
<accession>A0A8J2M5X7</accession>
<dbReference type="Pfam" id="PF14880">
    <property type="entry name" value="COX14"/>
    <property type="match status" value="1"/>
</dbReference>
<dbReference type="InterPro" id="IPR029208">
    <property type="entry name" value="COX14"/>
</dbReference>
<dbReference type="GO" id="GO:0016020">
    <property type="term" value="C:membrane"/>
    <property type="evidence" value="ECO:0007669"/>
    <property type="project" value="UniProtKB-SubCell"/>
</dbReference>
<gene>
    <name evidence="6" type="ORF">CJOHNSTONI_LOCUS6360</name>
</gene>
<proteinExistence type="predicted"/>
<keyword evidence="3 5" id="KW-1133">Transmembrane helix</keyword>
<protein>
    <submittedName>
        <fullName evidence="6">Uncharacterized protein</fullName>
    </submittedName>
</protein>
<organism evidence="6 7">
    <name type="scientific">Cercopithifilaria johnstoni</name>
    <dbReference type="NCBI Taxonomy" id="2874296"/>
    <lineage>
        <taxon>Eukaryota</taxon>
        <taxon>Metazoa</taxon>
        <taxon>Ecdysozoa</taxon>
        <taxon>Nematoda</taxon>
        <taxon>Chromadorea</taxon>
        <taxon>Rhabditida</taxon>
        <taxon>Spirurina</taxon>
        <taxon>Spiruromorpha</taxon>
        <taxon>Filarioidea</taxon>
        <taxon>Onchocercidae</taxon>
        <taxon>Cercopithifilaria</taxon>
    </lineage>
</organism>
<keyword evidence="2 5" id="KW-0812">Transmembrane</keyword>
<keyword evidence="7" id="KW-1185">Reference proteome</keyword>
<keyword evidence="4 5" id="KW-0472">Membrane</keyword>
<dbReference type="AlphaFoldDB" id="A0A8J2M5X7"/>
<name>A0A8J2M5X7_9BILA</name>
<evidence type="ECO:0000256" key="3">
    <source>
        <dbReference type="ARBA" id="ARBA00022989"/>
    </source>
</evidence>
<evidence type="ECO:0000313" key="6">
    <source>
        <dbReference type="EMBL" id="CAG9536441.1"/>
    </source>
</evidence>
<dbReference type="OrthoDB" id="5783455at2759"/>
<evidence type="ECO:0000313" key="7">
    <source>
        <dbReference type="Proteomes" id="UP000746747"/>
    </source>
</evidence>
<reference evidence="6" key="1">
    <citation type="submission" date="2021-09" db="EMBL/GenBank/DDBJ databases">
        <authorList>
            <consortium name="Pathogen Informatics"/>
        </authorList>
    </citation>
    <scope>NUCLEOTIDE SEQUENCE</scope>
</reference>
<dbReference type="Proteomes" id="UP000746747">
    <property type="component" value="Unassembled WGS sequence"/>
</dbReference>
<comment type="caution">
    <text evidence="6">The sequence shown here is derived from an EMBL/GenBank/DDBJ whole genome shotgun (WGS) entry which is preliminary data.</text>
</comment>
<evidence type="ECO:0000256" key="1">
    <source>
        <dbReference type="ARBA" id="ARBA00004167"/>
    </source>
</evidence>
<comment type="subcellular location">
    <subcellularLocation>
        <location evidence="1">Membrane</location>
        <topology evidence="1">Single-pass membrane protein</topology>
    </subcellularLocation>
</comment>
<evidence type="ECO:0000256" key="4">
    <source>
        <dbReference type="ARBA" id="ARBA00023136"/>
    </source>
</evidence>
<feature type="transmembrane region" description="Helical" evidence="5">
    <location>
        <begin position="31"/>
        <end position="55"/>
    </location>
</feature>
<sequence>MLLTWMRLAVKRTDVRPFYKRVFTDNILNKLYSTTVVTLIGGALYMASVAVVNVIMYYKVVKPMREADRERLEKDLIEADKEGFVLKV</sequence>
<evidence type="ECO:0000256" key="2">
    <source>
        <dbReference type="ARBA" id="ARBA00022692"/>
    </source>
</evidence>
<evidence type="ECO:0000256" key="5">
    <source>
        <dbReference type="SAM" id="Phobius"/>
    </source>
</evidence>